<feature type="region of interest" description="Disordered" evidence="1">
    <location>
        <begin position="1"/>
        <end position="177"/>
    </location>
</feature>
<accession>A0A0G4ECE3</accession>
<sequence>MCGRKATKAPAAEAGRGKGKKDKAAKLHAIHSSGCGEGEGDEERPAESPREAEGEGEAAAAGEAEPPAQIGEEAEQPEAQEAAGEAAAEDIEVTATSLSRDGAYLNPQFSRQTMVLSRKCRRPQGSGRSQGMERRDDWQRYPSDEVRHCRPMPSPCASAPGSSSSRYIGPPAGAEGP</sequence>
<feature type="compositionally biased region" description="Basic and acidic residues" evidence="1">
    <location>
        <begin position="131"/>
        <end position="148"/>
    </location>
</feature>
<feature type="compositionally biased region" description="Low complexity" evidence="1">
    <location>
        <begin position="57"/>
        <end position="71"/>
    </location>
</feature>
<feature type="compositionally biased region" description="Low complexity" evidence="1">
    <location>
        <begin position="155"/>
        <end position="165"/>
    </location>
</feature>
<proteinExistence type="predicted"/>
<organism evidence="2 3">
    <name type="scientific">Vitrella brassicaformis (strain CCMP3155)</name>
    <dbReference type="NCBI Taxonomy" id="1169540"/>
    <lineage>
        <taxon>Eukaryota</taxon>
        <taxon>Sar</taxon>
        <taxon>Alveolata</taxon>
        <taxon>Colpodellida</taxon>
        <taxon>Vitrellaceae</taxon>
        <taxon>Vitrella</taxon>
    </lineage>
</organism>
<gene>
    <name evidence="2" type="ORF">Vbra_11314</name>
</gene>
<keyword evidence="3" id="KW-1185">Reference proteome</keyword>
<evidence type="ECO:0000313" key="3">
    <source>
        <dbReference type="Proteomes" id="UP000041254"/>
    </source>
</evidence>
<dbReference type="InParanoid" id="A0A0G4ECE3"/>
<dbReference type="EMBL" id="CDMY01000179">
    <property type="protein sequence ID" value="CEL93606.1"/>
    <property type="molecule type" value="Genomic_DNA"/>
</dbReference>
<feature type="compositionally biased region" description="Basic and acidic residues" evidence="1">
    <location>
        <begin position="43"/>
        <end position="53"/>
    </location>
</feature>
<reference evidence="2 3" key="1">
    <citation type="submission" date="2014-11" db="EMBL/GenBank/DDBJ databases">
        <authorList>
            <person name="Zhu J."/>
            <person name="Qi W."/>
            <person name="Song R."/>
        </authorList>
    </citation>
    <scope>NUCLEOTIDE SEQUENCE [LARGE SCALE GENOMIC DNA]</scope>
</reference>
<dbReference type="AlphaFoldDB" id="A0A0G4ECE3"/>
<name>A0A0G4ECE3_VITBC</name>
<protein>
    <submittedName>
        <fullName evidence="2">Uncharacterized protein</fullName>
    </submittedName>
</protein>
<dbReference type="Proteomes" id="UP000041254">
    <property type="component" value="Unassembled WGS sequence"/>
</dbReference>
<evidence type="ECO:0000313" key="2">
    <source>
        <dbReference type="EMBL" id="CEL93606.1"/>
    </source>
</evidence>
<feature type="compositionally biased region" description="Basic residues" evidence="1">
    <location>
        <begin position="17"/>
        <end position="29"/>
    </location>
</feature>
<evidence type="ECO:0000256" key="1">
    <source>
        <dbReference type="SAM" id="MobiDB-lite"/>
    </source>
</evidence>
<dbReference type="VEuPathDB" id="CryptoDB:Vbra_11314"/>